<evidence type="ECO:0000256" key="4">
    <source>
        <dbReference type="SAM" id="MobiDB-lite"/>
    </source>
</evidence>
<dbReference type="SUPFAM" id="SSF53335">
    <property type="entry name" value="S-adenosyl-L-methionine-dependent methyltransferases"/>
    <property type="match status" value="1"/>
</dbReference>
<protein>
    <submittedName>
        <fullName evidence="6">DNA adenine methyltransferase YhdJ</fullName>
        <ecNumber evidence="6">2.1.1.72</ecNumber>
    </submittedName>
</protein>
<dbReference type="GO" id="GO:0032259">
    <property type="term" value="P:methylation"/>
    <property type="evidence" value="ECO:0007669"/>
    <property type="project" value="UniProtKB-KW"/>
</dbReference>
<dbReference type="CDD" id="cd00719">
    <property type="entry name" value="GIY-YIG_SF"/>
    <property type="match status" value="1"/>
</dbReference>
<keyword evidence="7" id="KW-1185">Reference proteome</keyword>
<reference evidence="6 7" key="1">
    <citation type="submission" date="2019-02" db="EMBL/GenBank/DDBJ databases">
        <title>Deep-cultivation of Planctomycetes and their phenomic and genomic characterization uncovers novel biology.</title>
        <authorList>
            <person name="Wiegand S."/>
            <person name="Jogler M."/>
            <person name="Boedeker C."/>
            <person name="Pinto D."/>
            <person name="Vollmers J."/>
            <person name="Rivas-Marin E."/>
            <person name="Kohn T."/>
            <person name="Peeters S.H."/>
            <person name="Heuer A."/>
            <person name="Rast P."/>
            <person name="Oberbeckmann S."/>
            <person name="Bunk B."/>
            <person name="Jeske O."/>
            <person name="Meyerdierks A."/>
            <person name="Storesund J.E."/>
            <person name="Kallscheuer N."/>
            <person name="Luecker S."/>
            <person name="Lage O.M."/>
            <person name="Pohl T."/>
            <person name="Merkel B.J."/>
            <person name="Hornburger P."/>
            <person name="Mueller R.-W."/>
            <person name="Bruemmer F."/>
            <person name="Labrenz M."/>
            <person name="Spormann A.M."/>
            <person name="Op den Camp H."/>
            <person name="Overmann J."/>
            <person name="Amann R."/>
            <person name="Jetten M.S.M."/>
            <person name="Mascher T."/>
            <person name="Medema M.H."/>
            <person name="Devos D.P."/>
            <person name="Kaster A.-K."/>
            <person name="Ovreas L."/>
            <person name="Rohde M."/>
            <person name="Galperin M.Y."/>
            <person name="Jogler C."/>
        </authorList>
    </citation>
    <scope>NUCLEOTIDE SEQUENCE [LARGE SCALE GENOMIC DNA]</scope>
    <source>
        <strain evidence="6 7">Pan216</strain>
    </source>
</reference>
<evidence type="ECO:0000259" key="5">
    <source>
        <dbReference type="Pfam" id="PF01555"/>
    </source>
</evidence>
<dbReference type="GO" id="GO:0005737">
    <property type="term" value="C:cytoplasm"/>
    <property type="evidence" value="ECO:0007669"/>
    <property type="project" value="TreeGrafter"/>
</dbReference>
<proteinExistence type="inferred from homology"/>
<organism evidence="6 7">
    <name type="scientific">Kolteria novifilia</name>
    <dbReference type="NCBI Taxonomy" id="2527975"/>
    <lineage>
        <taxon>Bacteria</taxon>
        <taxon>Pseudomonadati</taxon>
        <taxon>Planctomycetota</taxon>
        <taxon>Planctomycetia</taxon>
        <taxon>Kolteriales</taxon>
        <taxon>Kolteriaceae</taxon>
        <taxon>Kolteria</taxon>
    </lineage>
</organism>
<dbReference type="PANTHER" id="PTHR13370:SF3">
    <property type="entry name" value="TRNA (GUANINE(10)-N2)-METHYLTRANSFERASE HOMOLOG"/>
    <property type="match status" value="1"/>
</dbReference>
<dbReference type="PANTHER" id="PTHR13370">
    <property type="entry name" value="RNA METHYLASE-RELATED"/>
    <property type="match status" value="1"/>
</dbReference>
<dbReference type="InterPro" id="IPR029063">
    <property type="entry name" value="SAM-dependent_MTases_sf"/>
</dbReference>
<evidence type="ECO:0000256" key="2">
    <source>
        <dbReference type="ARBA" id="ARBA00022603"/>
    </source>
</evidence>
<dbReference type="GO" id="GO:0003677">
    <property type="term" value="F:DNA binding"/>
    <property type="evidence" value="ECO:0007669"/>
    <property type="project" value="InterPro"/>
</dbReference>
<keyword evidence="2 6" id="KW-0489">Methyltransferase</keyword>
<dbReference type="GO" id="GO:0009007">
    <property type="term" value="F:site-specific DNA-methyltransferase (adenine-specific) activity"/>
    <property type="evidence" value="ECO:0007669"/>
    <property type="project" value="UniProtKB-EC"/>
</dbReference>
<dbReference type="REBASE" id="357012">
    <property type="entry name" value="M.PbaPan216ORF1550P"/>
</dbReference>
<dbReference type="AlphaFoldDB" id="A0A518AX60"/>
<dbReference type="InterPro" id="IPR002941">
    <property type="entry name" value="DNA_methylase_N4/N6"/>
</dbReference>
<dbReference type="InterPro" id="IPR001091">
    <property type="entry name" value="RM_Methyltransferase"/>
</dbReference>
<evidence type="ECO:0000256" key="1">
    <source>
        <dbReference type="ARBA" id="ARBA00006594"/>
    </source>
</evidence>
<dbReference type="Pfam" id="PF01555">
    <property type="entry name" value="N6_N4_Mtase"/>
    <property type="match status" value="1"/>
</dbReference>
<evidence type="ECO:0000313" key="7">
    <source>
        <dbReference type="Proteomes" id="UP000317093"/>
    </source>
</evidence>
<comment type="similarity">
    <text evidence="1">Belongs to the N(4)/N(6)-methyltransferase family.</text>
</comment>
<gene>
    <name evidence="6" type="primary">yhdJ</name>
    <name evidence="6" type="ORF">Pan216_01550</name>
</gene>
<feature type="region of interest" description="Disordered" evidence="4">
    <location>
        <begin position="286"/>
        <end position="313"/>
    </location>
</feature>
<dbReference type="PRINTS" id="PR00508">
    <property type="entry name" value="S21N4MTFRASE"/>
</dbReference>
<dbReference type="OrthoDB" id="9773571at2"/>
<dbReference type="Gene3D" id="3.40.50.150">
    <property type="entry name" value="Vaccinia Virus protein VP39"/>
    <property type="match status" value="1"/>
</dbReference>
<dbReference type="EC" id="2.1.1.72" evidence="6"/>
<name>A0A518AX60_9BACT</name>
<sequence length="578" mass="65652">MARPRFPTRNTPLNAQEATRLEIPRNTLIQGDCVQTLRALPAGCVDLVFADPPFNIGYEYDEYDDRKGRREYLAWSKDWIAGVYRALKDNGTFWLAIGDEYAAELKLIAQEDVGFHCRSWVIWYYTFGVNCVRGFSRSHTHLFHFVKDPEDFTFNAEHPDVRVPSARQLVYADNRANPKGRLPDNTWILRPQDAPPGGFAPRHDTWYYARVAGTFKEREGFHGCQMPEQLLGRIIRVSSNPTELVLDPFGGSGTTLAVAKKLGRQWIGSELSKEYATRIVERLAKTKPGDPLDGPEDPIASAPTTKSGRAKPQKVFVDEPTERAIIEAYQETCDGKSTDFLLCDPALNKKFVAACRGRGLRGAAVVWNRLLLRIRKSGKLPKANNKIRRLTFADMDRYSFASEIAMHIICTEYDTTLDEILCNPSLAADFDKWAKSIFPGKTPFEYRWAALAIRKRSQRSREFANEGFKTVTSRRLSQPIDLNNIDSVPPIPGVYIVTSDSECIYVGETLDIQRRVRSIVDQPFWERHSPKSLSYVPEEKFRDIGPMHGLQASFAQKRNSKLNSTLLRNDVMRSRTSS</sequence>
<dbReference type="Proteomes" id="UP000317093">
    <property type="component" value="Chromosome"/>
</dbReference>
<dbReference type="KEGG" id="knv:Pan216_01550"/>
<keyword evidence="3 6" id="KW-0808">Transferase</keyword>
<dbReference type="GO" id="GO:0008170">
    <property type="term" value="F:N-methyltransferase activity"/>
    <property type="evidence" value="ECO:0007669"/>
    <property type="project" value="InterPro"/>
</dbReference>
<dbReference type="InterPro" id="IPR002052">
    <property type="entry name" value="DNA_methylase_N6_adenine_CS"/>
</dbReference>
<dbReference type="PROSITE" id="PS00092">
    <property type="entry name" value="N6_MTASE"/>
    <property type="match status" value="1"/>
</dbReference>
<dbReference type="EMBL" id="CP036279">
    <property type="protein sequence ID" value="QDU59327.1"/>
    <property type="molecule type" value="Genomic_DNA"/>
</dbReference>
<evidence type="ECO:0000256" key="3">
    <source>
        <dbReference type="ARBA" id="ARBA00022679"/>
    </source>
</evidence>
<accession>A0A518AX60</accession>
<evidence type="ECO:0000313" key="6">
    <source>
        <dbReference type="EMBL" id="QDU59327.1"/>
    </source>
</evidence>
<feature type="domain" description="DNA methylase N-4/N-6" evidence="5">
    <location>
        <begin position="45"/>
        <end position="279"/>
    </location>
</feature>